<feature type="compositionally biased region" description="Polar residues" evidence="1">
    <location>
        <begin position="62"/>
        <end position="81"/>
    </location>
</feature>
<feature type="compositionally biased region" description="Basic and acidic residues" evidence="1">
    <location>
        <begin position="588"/>
        <end position="597"/>
    </location>
</feature>
<name>A0A6A6BN50_9PEZI</name>
<feature type="region of interest" description="Disordered" evidence="1">
    <location>
        <begin position="1"/>
        <end position="252"/>
    </location>
</feature>
<gene>
    <name evidence="3" type="ORF">K452DRAFT_316965</name>
</gene>
<evidence type="ECO:0000256" key="1">
    <source>
        <dbReference type="SAM" id="MobiDB-lite"/>
    </source>
</evidence>
<dbReference type="Proteomes" id="UP000799438">
    <property type="component" value="Unassembled WGS sequence"/>
</dbReference>
<dbReference type="Gene3D" id="2.60.40.2440">
    <property type="entry name" value="Carbohydrate binding type-21 domain"/>
    <property type="match status" value="1"/>
</dbReference>
<dbReference type="InterPro" id="IPR050782">
    <property type="entry name" value="PP1_regulatory_subunit_3"/>
</dbReference>
<feature type="compositionally biased region" description="Low complexity" evidence="1">
    <location>
        <begin position="645"/>
        <end position="662"/>
    </location>
</feature>
<dbReference type="OrthoDB" id="1881at2759"/>
<dbReference type="InterPro" id="IPR005036">
    <property type="entry name" value="CBM21_dom"/>
</dbReference>
<feature type="compositionally biased region" description="Basic and acidic residues" evidence="1">
    <location>
        <begin position="116"/>
        <end position="125"/>
    </location>
</feature>
<feature type="region of interest" description="Disordered" evidence="1">
    <location>
        <begin position="616"/>
        <end position="707"/>
    </location>
</feature>
<feature type="compositionally biased region" description="Polar residues" evidence="1">
    <location>
        <begin position="698"/>
        <end position="707"/>
    </location>
</feature>
<feature type="compositionally biased region" description="Polar residues" evidence="1">
    <location>
        <begin position="670"/>
        <end position="688"/>
    </location>
</feature>
<feature type="compositionally biased region" description="Basic and acidic residues" evidence="1">
    <location>
        <begin position="136"/>
        <end position="147"/>
    </location>
</feature>
<dbReference type="GO" id="GO:0008157">
    <property type="term" value="F:protein phosphatase 1 binding"/>
    <property type="evidence" value="ECO:0007669"/>
    <property type="project" value="TreeGrafter"/>
</dbReference>
<dbReference type="RefSeq" id="XP_033399969.1">
    <property type="nucleotide sequence ID" value="XM_033544019.1"/>
</dbReference>
<dbReference type="GeneID" id="54301515"/>
<dbReference type="GO" id="GO:0000164">
    <property type="term" value="C:protein phosphatase type 1 complex"/>
    <property type="evidence" value="ECO:0007669"/>
    <property type="project" value="TreeGrafter"/>
</dbReference>
<dbReference type="Pfam" id="PF03370">
    <property type="entry name" value="CBM_21"/>
    <property type="match status" value="1"/>
</dbReference>
<feature type="compositionally biased region" description="Polar residues" evidence="1">
    <location>
        <begin position="619"/>
        <end position="632"/>
    </location>
</feature>
<organism evidence="3 4">
    <name type="scientific">Aplosporella prunicola CBS 121167</name>
    <dbReference type="NCBI Taxonomy" id="1176127"/>
    <lineage>
        <taxon>Eukaryota</taxon>
        <taxon>Fungi</taxon>
        <taxon>Dikarya</taxon>
        <taxon>Ascomycota</taxon>
        <taxon>Pezizomycotina</taxon>
        <taxon>Dothideomycetes</taxon>
        <taxon>Dothideomycetes incertae sedis</taxon>
        <taxon>Botryosphaeriales</taxon>
        <taxon>Aplosporellaceae</taxon>
        <taxon>Aplosporella</taxon>
    </lineage>
</organism>
<reference evidence="3" key="1">
    <citation type="journal article" date="2020" name="Stud. Mycol.">
        <title>101 Dothideomycetes genomes: a test case for predicting lifestyles and emergence of pathogens.</title>
        <authorList>
            <person name="Haridas S."/>
            <person name="Albert R."/>
            <person name="Binder M."/>
            <person name="Bloem J."/>
            <person name="Labutti K."/>
            <person name="Salamov A."/>
            <person name="Andreopoulos B."/>
            <person name="Baker S."/>
            <person name="Barry K."/>
            <person name="Bills G."/>
            <person name="Bluhm B."/>
            <person name="Cannon C."/>
            <person name="Castanera R."/>
            <person name="Culley D."/>
            <person name="Daum C."/>
            <person name="Ezra D."/>
            <person name="Gonzalez J."/>
            <person name="Henrissat B."/>
            <person name="Kuo A."/>
            <person name="Liang C."/>
            <person name="Lipzen A."/>
            <person name="Lutzoni F."/>
            <person name="Magnuson J."/>
            <person name="Mondo S."/>
            <person name="Nolan M."/>
            <person name="Ohm R."/>
            <person name="Pangilinan J."/>
            <person name="Park H.-J."/>
            <person name="Ramirez L."/>
            <person name="Alfaro M."/>
            <person name="Sun H."/>
            <person name="Tritt A."/>
            <person name="Yoshinaga Y."/>
            <person name="Zwiers L.-H."/>
            <person name="Turgeon B."/>
            <person name="Goodwin S."/>
            <person name="Spatafora J."/>
            <person name="Crous P."/>
            <person name="Grigoriev I."/>
        </authorList>
    </citation>
    <scope>NUCLEOTIDE SEQUENCE</scope>
    <source>
        <strain evidence="3">CBS 121167</strain>
    </source>
</reference>
<feature type="compositionally biased region" description="Polar residues" evidence="1">
    <location>
        <begin position="1"/>
        <end position="40"/>
    </location>
</feature>
<dbReference type="AlphaFoldDB" id="A0A6A6BN50"/>
<dbReference type="PROSITE" id="PS51159">
    <property type="entry name" value="CBM21"/>
    <property type="match status" value="1"/>
</dbReference>
<protein>
    <submittedName>
        <fullName evidence="3">Carbohydrate-binding module family 21 protein</fullName>
    </submittedName>
</protein>
<evidence type="ECO:0000313" key="4">
    <source>
        <dbReference type="Proteomes" id="UP000799438"/>
    </source>
</evidence>
<keyword evidence="4" id="KW-1185">Reference proteome</keyword>
<dbReference type="GO" id="GO:0005979">
    <property type="term" value="P:regulation of glycogen biosynthetic process"/>
    <property type="evidence" value="ECO:0007669"/>
    <property type="project" value="TreeGrafter"/>
</dbReference>
<dbReference type="EMBL" id="ML995480">
    <property type="protein sequence ID" value="KAF2144257.1"/>
    <property type="molecule type" value="Genomic_DNA"/>
</dbReference>
<dbReference type="GO" id="GO:2001069">
    <property type="term" value="F:glycogen binding"/>
    <property type="evidence" value="ECO:0007669"/>
    <property type="project" value="TreeGrafter"/>
</dbReference>
<accession>A0A6A6BN50</accession>
<evidence type="ECO:0000313" key="3">
    <source>
        <dbReference type="EMBL" id="KAF2144257.1"/>
    </source>
</evidence>
<proteinExistence type="predicted"/>
<dbReference type="PANTHER" id="PTHR12307:SF36">
    <property type="entry name" value="GLYCOGEN-BINDING SUBUNIT 76A"/>
    <property type="match status" value="1"/>
</dbReference>
<sequence>MPYTPPSQRSPASSKTNSPILSRSHSYSEATGVSSPTSAAHRSVLPHSVSSTAYLSKHRRTPSISDSPTQGQNGANGQVTAANGRPHHPNPPTKLLIPVGADATPPDSVQNSDDEDRGRRHEGKFAELAQALQSIEVKRGHSPERHANGTASAPPEPEPQHKPLRPALTPEARKISHSRSTSDVALSSHVKDLTVSPMQTSESSEDDDDDGLSFKPALVRKKSGELVKPALRPTSRNRRRPSSMPGTPSFSKAVHFNDDIEQVRHFLQVDRPIAVSAGSSPVETHDSEHEYPFSQDDHYSSRRVEWELRLSNFPRETFERKALPVHVEKLSLSPDQRSLVGSVAVANLAFHKSVVARFTLDYWKTTSEVAAEFNDDVRKKQMADGKDHFTFNIKLADQAHLETKTLLLCVRYNVNGQEFWDNNNAMNFQVDFIKKMQPKVSRSGRPHGARAGSLGSIPRSRHSPPANKSRTLGPSFDDDFDHSFGTQYEFGGRGSSFNDSTGPALRLKSKSKPKTNLFPDQPNRNSSPTAQAFSTRYDFGASLTAALSTAQNALGDRSGIKKQTPKSKSDYFSLQGEAPSAPKLNAPRPDEISSVKPDLKSAEYNELIQKYCFFGSGRGSPQVSSPKPTATDGTREIDSDGSAVSPTDTGSGSPSPSKEGPPAVDGANDPKTQPRSQSPFLSRSTSPAPVTGSDFGDRTTSPVSFGYPFNNNMHGGIFPENHALKAIIG</sequence>
<feature type="region of interest" description="Disordered" evidence="1">
    <location>
        <begin position="439"/>
        <end position="477"/>
    </location>
</feature>
<feature type="region of interest" description="Disordered" evidence="1">
    <location>
        <begin position="491"/>
        <end position="531"/>
    </location>
</feature>
<feature type="compositionally biased region" description="Polar residues" evidence="1">
    <location>
        <begin position="522"/>
        <end position="531"/>
    </location>
</feature>
<feature type="region of interest" description="Disordered" evidence="1">
    <location>
        <begin position="552"/>
        <end position="597"/>
    </location>
</feature>
<feature type="domain" description="CBM21" evidence="2">
    <location>
        <begin position="319"/>
        <end position="431"/>
    </location>
</feature>
<dbReference type="InterPro" id="IPR038175">
    <property type="entry name" value="CBM21_dom_sf"/>
</dbReference>
<evidence type="ECO:0000259" key="2">
    <source>
        <dbReference type="PROSITE" id="PS51159"/>
    </source>
</evidence>
<dbReference type="PANTHER" id="PTHR12307">
    <property type="entry name" value="PROTEIN PHOSPHATASE 1 REGULATORY SUBUNIT"/>
    <property type="match status" value="1"/>
</dbReference>